<dbReference type="EMBL" id="JBHLTG010000005">
    <property type="protein sequence ID" value="MFC0680215.1"/>
    <property type="molecule type" value="Genomic_DNA"/>
</dbReference>
<dbReference type="GO" id="GO:0016787">
    <property type="term" value="F:hydrolase activity"/>
    <property type="evidence" value="ECO:0007669"/>
    <property type="project" value="UniProtKB-KW"/>
</dbReference>
<evidence type="ECO:0000256" key="1">
    <source>
        <dbReference type="ARBA" id="ARBA00022801"/>
    </source>
</evidence>
<dbReference type="InterPro" id="IPR050300">
    <property type="entry name" value="GDXG_lipolytic_enzyme"/>
</dbReference>
<proteinExistence type="predicted"/>
<accession>A0ABV6RTA8</accession>
<organism evidence="4 5">
    <name type="scientific">Lysobacter korlensis</name>
    <dbReference type="NCBI Taxonomy" id="553636"/>
    <lineage>
        <taxon>Bacteria</taxon>
        <taxon>Pseudomonadati</taxon>
        <taxon>Pseudomonadota</taxon>
        <taxon>Gammaproteobacteria</taxon>
        <taxon>Lysobacterales</taxon>
        <taxon>Lysobacteraceae</taxon>
        <taxon>Lysobacter</taxon>
    </lineage>
</organism>
<dbReference type="PANTHER" id="PTHR48081">
    <property type="entry name" value="AB HYDROLASE SUPERFAMILY PROTEIN C4A8.06C"/>
    <property type="match status" value="1"/>
</dbReference>
<dbReference type="RefSeq" id="WP_386671757.1">
    <property type="nucleotide sequence ID" value="NZ_JBHLTG010000005.1"/>
</dbReference>
<reference evidence="4 5" key="1">
    <citation type="submission" date="2024-09" db="EMBL/GenBank/DDBJ databases">
        <authorList>
            <person name="Sun Q."/>
            <person name="Mori K."/>
        </authorList>
    </citation>
    <scope>NUCLEOTIDE SEQUENCE [LARGE SCALE GENOMIC DNA]</scope>
    <source>
        <strain evidence="4 5">KCTC 23076</strain>
    </source>
</reference>
<keyword evidence="1 4" id="KW-0378">Hydrolase</keyword>
<dbReference type="SUPFAM" id="SSF53474">
    <property type="entry name" value="alpha/beta-Hydrolases"/>
    <property type="match status" value="1"/>
</dbReference>
<evidence type="ECO:0000313" key="5">
    <source>
        <dbReference type="Proteomes" id="UP001589896"/>
    </source>
</evidence>
<dbReference type="InterPro" id="IPR001375">
    <property type="entry name" value="Peptidase_S9_cat"/>
</dbReference>
<feature type="region of interest" description="Disordered" evidence="2">
    <location>
        <begin position="212"/>
        <end position="232"/>
    </location>
</feature>
<protein>
    <submittedName>
        <fullName evidence="4">Alpha/beta hydrolase</fullName>
    </submittedName>
</protein>
<name>A0ABV6RTA8_9GAMM</name>
<gene>
    <name evidence="4" type="ORF">ACFFGH_20465</name>
</gene>
<evidence type="ECO:0000259" key="3">
    <source>
        <dbReference type="Pfam" id="PF00326"/>
    </source>
</evidence>
<dbReference type="Proteomes" id="UP001589896">
    <property type="component" value="Unassembled WGS sequence"/>
</dbReference>
<dbReference type="InterPro" id="IPR029058">
    <property type="entry name" value="AB_hydrolase_fold"/>
</dbReference>
<comment type="caution">
    <text evidence="4">The sequence shown here is derived from an EMBL/GenBank/DDBJ whole genome shotgun (WGS) entry which is preliminary data.</text>
</comment>
<keyword evidence="5" id="KW-1185">Reference proteome</keyword>
<evidence type="ECO:0000256" key="2">
    <source>
        <dbReference type="SAM" id="MobiDB-lite"/>
    </source>
</evidence>
<feature type="domain" description="Peptidase S9 prolyl oligopeptidase catalytic" evidence="3">
    <location>
        <begin position="67"/>
        <end position="188"/>
    </location>
</feature>
<dbReference type="Pfam" id="PF00326">
    <property type="entry name" value="Peptidase_S9"/>
    <property type="match status" value="1"/>
</dbReference>
<dbReference type="PANTHER" id="PTHR48081:SF6">
    <property type="entry name" value="PEPTIDASE S9 PROLYL OLIGOPEPTIDASE CATALYTIC DOMAIN-CONTAINING PROTEIN"/>
    <property type="match status" value="1"/>
</dbReference>
<sequence>MSATPLILVLPGGGYSMLADHEAEPVAAWLHGLGWDAEVLRYPIAPARYPEALDTVRRRIRELRASGRERIGVLGFSAGGHLAGSVALTPGEAGERPDFAVLCYPVVSMIDDPHEGSLENLLGDQRHLAGDVSLERLVTPDAPPIFLWHTADDEAVPVRHSYVLAQALAERHVPHELHVFPHGPHGIGLAGGFGAPAAWTALCAEWLRATAPSQPHSRPHLTGAALSTIGVR</sequence>
<evidence type="ECO:0000313" key="4">
    <source>
        <dbReference type="EMBL" id="MFC0680215.1"/>
    </source>
</evidence>
<dbReference type="Gene3D" id="3.40.50.1820">
    <property type="entry name" value="alpha/beta hydrolase"/>
    <property type="match status" value="1"/>
</dbReference>